<evidence type="ECO:0000256" key="4">
    <source>
        <dbReference type="ARBA" id="ARBA00022989"/>
    </source>
</evidence>
<name>A0A1L0CYT9_9ASCO</name>
<evidence type="ECO:0000313" key="8">
    <source>
        <dbReference type="Proteomes" id="UP000183365"/>
    </source>
</evidence>
<keyword evidence="8" id="KW-1185">Reference proteome</keyword>
<dbReference type="VEuPathDB" id="FungiDB:HGUI_02271"/>
<reference evidence="8" key="1">
    <citation type="submission" date="2016-11" db="EMBL/GenBank/DDBJ databases">
        <authorList>
            <person name="Guldener U."/>
        </authorList>
    </citation>
    <scope>NUCLEOTIDE SEQUENCE [LARGE SCALE GENOMIC DNA]</scope>
</reference>
<protein>
    <submittedName>
        <fullName evidence="7">Related to Membrane protein TMS1</fullName>
    </submittedName>
</protein>
<evidence type="ECO:0000313" key="7">
    <source>
        <dbReference type="EMBL" id="SGZ40071.1"/>
    </source>
</evidence>
<dbReference type="GO" id="GO:0000329">
    <property type="term" value="C:fungal-type vacuole membrane"/>
    <property type="evidence" value="ECO:0007669"/>
    <property type="project" value="EnsemblFungi"/>
</dbReference>
<dbReference type="Proteomes" id="UP000183365">
    <property type="component" value="Unassembled WGS sequence"/>
</dbReference>
<dbReference type="OrthoDB" id="5963193at2759"/>
<accession>A0A1L0CYT9</accession>
<feature type="transmembrane region" description="Helical" evidence="6">
    <location>
        <begin position="271"/>
        <end position="291"/>
    </location>
</feature>
<feature type="transmembrane region" description="Helical" evidence="6">
    <location>
        <begin position="311"/>
        <end position="329"/>
    </location>
</feature>
<gene>
    <name evidence="7" type="ORF">HGUI_02271</name>
</gene>
<dbReference type="PANTHER" id="PTHR10383">
    <property type="entry name" value="SERINE INCORPORATOR"/>
    <property type="match status" value="1"/>
</dbReference>
<proteinExistence type="inferred from homology"/>
<feature type="transmembrane region" description="Helical" evidence="6">
    <location>
        <begin position="86"/>
        <end position="106"/>
    </location>
</feature>
<feature type="transmembrane region" description="Helical" evidence="6">
    <location>
        <begin position="409"/>
        <end position="429"/>
    </location>
</feature>
<dbReference type="GO" id="GO:0005768">
    <property type="term" value="C:endosome"/>
    <property type="evidence" value="ECO:0007669"/>
    <property type="project" value="EnsemblFungi"/>
</dbReference>
<keyword evidence="5 6" id="KW-0472">Membrane</keyword>
<dbReference type="EMBL" id="FQNF01000038">
    <property type="protein sequence ID" value="SGZ40071.1"/>
    <property type="molecule type" value="Genomic_DNA"/>
</dbReference>
<feature type="transmembrane region" description="Helical" evidence="6">
    <location>
        <begin position="209"/>
        <end position="229"/>
    </location>
</feature>
<sequence>MGAVLSIPINAAISFSSSFLGATASSMVKSALSNIETSSLGARILYAVGLLINSIVSWISLSTNHTLWNPIKNCTSGIECGVSTVYRLNFTLGLYHILLMIILLGVPEGNYKALTKIQNSYWGSKIFLYFVLLFVSFRFFSNDFFTWFSKFISLPCGSIFVFIGLVLLIDFAHEYTETCLGHIKEETENMIENGGIEEETIALKFWRRLLIGGTIIMYTSSLLMIAIEFMLFCKNHCGMNIFAWILNILFLIATSVMSIHPVIQDYNPKSGLSQASVVGIYSTYLVFSAMAGEPDDRSCNPLVRSTGTRRASIILGSIFTIAAIVYTTLRAAGNSIFHITSDESTQDIFLDENTYTDLSNDDRTELRKKAIQSAIDEGSLPQSAMDEYILEEEQNKAANLENNAMKPNYNYLLFHVIFFLATQWISMLLTINVKQLDNGDFIPVGRTYFYSWVKIVSSWLCYILYGWSLLAPCIMEEKFDYNF</sequence>
<keyword evidence="4 6" id="KW-1133">Transmembrane helix</keyword>
<dbReference type="InterPro" id="IPR005016">
    <property type="entry name" value="TDE1/TMS"/>
</dbReference>
<evidence type="ECO:0000256" key="5">
    <source>
        <dbReference type="ARBA" id="ARBA00023136"/>
    </source>
</evidence>
<feature type="transmembrane region" description="Helical" evidence="6">
    <location>
        <begin position="241"/>
        <end position="259"/>
    </location>
</feature>
<keyword evidence="3 6" id="KW-0812">Transmembrane</keyword>
<feature type="transmembrane region" description="Helical" evidence="6">
    <location>
        <begin position="6"/>
        <end position="28"/>
    </location>
</feature>
<dbReference type="Pfam" id="PF03348">
    <property type="entry name" value="Serinc"/>
    <property type="match status" value="1"/>
</dbReference>
<evidence type="ECO:0000256" key="2">
    <source>
        <dbReference type="ARBA" id="ARBA00006665"/>
    </source>
</evidence>
<dbReference type="AlphaFoldDB" id="A0A1L0CYT9"/>
<evidence type="ECO:0000256" key="6">
    <source>
        <dbReference type="SAM" id="Phobius"/>
    </source>
</evidence>
<feature type="transmembrane region" description="Helical" evidence="6">
    <location>
        <begin position="151"/>
        <end position="172"/>
    </location>
</feature>
<comment type="subcellular location">
    <subcellularLocation>
        <location evidence="1">Membrane</location>
        <topology evidence="1">Multi-pass membrane protein</topology>
    </subcellularLocation>
</comment>
<comment type="similarity">
    <text evidence="2">Belongs to the TDE1 family.</text>
</comment>
<feature type="transmembrane region" description="Helical" evidence="6">
    <location>
        <begin position="126"/>
        <end position="145"/>
    </location>
</feature>
<evidence type="ECO:0000256" key="3">
    <source>
        <dbReference type="ARBA" id="ARBA00022692"/>
    </source>
</evidence>
<feature type="transmembrane region" description="Helical" evidence="6">
    <location>
        <begin position="40"/>
        <end position="61"/>
    </location>
</feature>
<organism evidence="7 8">
    <name type="scientific">Hanseniaspora guilliermondii</name>
    <dbReference type="NCBI Taxonomy" id="56406"/>
    <lineage>
        <taxon>Eukaryota</taxon>
        <taxon>Fungi</taxon>
        <taxon>Dikarya</taxon>
        <taxon>Ascomycota</taxon>
        <taxon>Saccharomycotina</taxon>
        <taxon>Saccharomycetes</taxon>
        <taxon>Saccharomycodales</taxon>
        <taxon>Saccharomycodaceae</taxon>
        <taxon>Hanseniaspora</taxon>
    </lineage>
</organism>
<dbReference type="PANTHER" id="PTHR10383:SF9">
    <property type="entry name" value="SERINE INCORPORATOR, ISOFORM F"/>
    <property type="match status" value="1"/>
</dbReference>
<dbReference type="GO" id="GO:0045121">
    <property type="term" value="C:membrane raft"/>
    <property type="evidence" value="ECO:0007669"/>
    <property type="project" value="EnsemblFungi"/>
</dbReference>
<feature type="transmembrane region" description="Helical" evidence="6">
    <location>
        <begin position="449"/>
        <end position="470"/>
    </location>
</feature>
<evidence type="ECO:0000256" key="1">
    <source>
        <dbReference type="ARBA" id="ARBA00004141"/>
    </source>
</evidence>